<name>A0A1A9ZMD7_GLOPL</name>
<accession>A0A1A9ZMD7</accession>
<keyword evidence="1" id="KW-0472">Membrane</keyword>
<reference evidence="2" key="2">
    <citation type="submission" date="2020-05" db="UniProtKB">
        <authorList>
            <consortium name="EnsemblMetazoa"/>
        </authorList>
    </citation>
    <scope>IDENTIFICATION</scope>
    <source>
        <strain evidence="2">IAEA</strain>
    </source>
</reference>
<dbReference type="VEuPathDB" id="VectorBase:GPAI019142"/>
<reference evidence="3" key="1">
    <citation type="submission" date="2014-03" db="EMBL/GenBank/DDBJ databases">
        <authorList>
            <person name="Aksoy S."/>
            <person name="Warren W."/>
            <person name="Wilson R.K."/>
        </authorList>
    </citation>
    <scope>NUCLEOTIDE SEQUENCE [LARGE SCALE GENOMIC DNA]</scope>
    <source>
        <strain evidence="3">IAEA</strain>
    </source>
</reference>
<protein>
    <submittedName>
        <fullName evidence="2">Uncharacterized protein</fullName>
    </submittedName>
</protein>
<evidence type="ECO:0000313" key="2">
    <source>
        <dbReference type="EnsemblMetazoa" id="GPAI019142-PA"/>
    </source>
</evidence>
<proteinExistence type="predicted"/>
<sequence length="102" mass="11577">MWTCEQMQCNYSRVSRHQPNNVNILCHFSLITYCVAVVIRISLLSLLSLSFLLLGWCTIQIECISFAPHPPGVECHALGFRIPDSRNILRTYNDAAHIDASE</sequence>
<dbReference type="Proteomes" id="UP000092445">
    <property type="component" value="Unassembled WGS sequence"/>
</dbReference>
<dbReference type="AlphaFoldDB" id="A0A1A9ZMD7"/>
<keyword evidence="1" id="KW-1133">Transmembrane helix</keyword>
<feature type="transmembrane region" description="Helical" evidence="1">
    <location>
        <begin position="30"/>
        <end position="54"/>
    </location>
</feature>
<evidence type="ECO:0000313" key="3">
    <source>
        <dbReference type="Proteomes" id="UP000092445"/>
    </source>
</evidence>
<keyword evidence="1" id="KW-0812">Transmembrane</keyword>
<keyword evidence="3" id="KW-1185">Reference proteome</keyword>
<organism evidence="2 3">
    <name type="scientific">Glossina pallidipes</name>
    <name type="common">Tsetse fly</name>
    <dbReference type="NCBI Taxonomy" id="7398"/>
    <lineage>
        <taxon>Eukaryota</taxon>
        <taxon>Metazoa</taxon>
        <taxon>Ecdysozoa</taxon>
        <taxon>Arthropoda</taxon>
        <taxon>Hexapoda</taxon>
        <taxon>Insecta</taxon>
        <taxon>Pterygota</taxon>
        <taxon>Neoptera</taxon>
        <taxon>Endopterygota</taxon>
        <taxon>Diptera</taxon>
        <taxon>Brachycera</taxon>
        <taxon>Muscomorpha</taxon>
        <taxon>Hippoboscoidea</taxon>
        <taxon>Glossinidae</taxon>
        <taxon>Glossina</taxon>
    </lineage>
</organism>
<evidence type="ECO:0000256" key="1">
    <source>
        <dbReference type="SAM" id="Phobius"/>
    </source>
</evidence>
<dbReference type="EnsemblMetazoa" id="GPAI019142-RA">
    <property type="protein sequence ID" value="GPAI019142-PA"/>
    <property type="gene ID" value="GPAI019142"/>
</dbReference>